<proteinExistence type="predicted"/>
<reference evidence="4 5" key="1">
    <citation type="submission" date="2020-08" db="EMBL/GenBank/DDBJ databases">
        <title>Genomic Encyclopedia of Type Strains, Phase IV (KMG-IV): sequencing the most valuable type-strain genomes for metagenomic binning, comparative biology and taxonomic classification.</title>
        <authorList>
            <person name="Goeker M."/>
        </authorList>
    </citation>
    <scope>NUCLEOTIDE SEQUENCE [LARGE SCALE GENOMIC DNA]</scope>
    <source>
        <strain evidence="4 5">DSM 11590</strain>
    </source>
</reference>
<dbReference type="SUPFAM" id="SSF53850">
    <property type="entry name" value="Periplasmic binding protein-like II"/>
    <property type="match status" value="1"/>
</dbReference>
<dbReference type="Pfam" id="PF00497">
    <property type="entry name" value="SBP_bac_3"/>
    <property type="match status" value="1"/>
</dbReference>
<organism evidence="4 5">
    <name type="scientific">Novispirillum itersonii</name>
    <name type="common">Aquaspirillum itersonii</name>
    <dbReference type="NCBI Taxonomy" id="189"/>
    <lineage>
        <taxon>Bacteria</taxon>
        <taxon>Pseudomonadati</taxon>
        <taxon>Pseudomonadota</taxon>
        <taxon>Alphaproteobacteria</taxon>
        <taxon>Rhodospirillales</taxon>
        <taxon>Novispirillaceae</taxon>
        <taxon>Novispirillum</taxon>
    </lineage>
</organism>
<dbReference type="PANTHER" id="PTHR35936:SF25">
    <property type="entry name" value="ABC TRANSPORTER SUBSTRATE-BINDING PROTEIN"/>
    <property type="match status" value="1"/>
</dbReference>
<sequence>MTRLWRRAAVFFLAIVILSGGLAVSAASPAQAAQEVILYGDDAYPPYSYLEEGIPSGVYVQILRAAFDRLPEYSLTIRMLPWRRSLKMLEQGEAVGLFPPYRRPEERPYIGAYSVPMATESLVVYCAADVARAVSGKTFPADYAGLTFGNNAGFRVGGPAFEAMQQAGMLTVNESAGTALNLKMLLAGRVQCYINDRLAIRVTLNRLGSDGDGVMETAVIREEPAYIGWSKPALETVDWLPELTRRLDAVLEAMQVDGSIDRIIGSYGG</sequence>
<feature type="signal peptide" evidence="2">
    <location>
        <begin position="1"/>
        <end position="32"/>
    </location>
</feature>
<evidence type="ECO:0000256" key="2">
    <source>
        <dbReference type="SAM" id="SignalP"/>
    </source>
</evidence>
<evidence type="ECO:0000259" key="3">
    <source>
        <dbReference type="Pfam" id="PF00497"/>
    </source>
</evidence>
<evidence type="ECO:0000313" key="4">
    <source>
        <dbReference type="EMBL" id="MBB6211001.1"/>
    </source>
</evidence>
<accession>A0A7W9ZGC3</accession>
<dbReference type="AlphaFoldDB" id="A0A7W9ZGC3"/>
<dbReference type="Gene3D" id="3.40.190.10">
    <property type="entry name" value="Periplasmic binding protein-like II"/>
    <property type="match status" value="2"/>
</dbReference>
<name>A0A7W9ZGC3_NOVIT</name>
<dbReference type="InterPro" id="IPR001638">
    <property type="entry name" value="Solute-binding_3/MltF_N"/>
</dbReference>
<keyword evidence="1 2" id="KW-0732">Signal</keyword>
<evidence type="ECO:0000313" key="5">
    <source>
        <dbReference type="Proteomes" id="UP000544872"/>
    </source>
</evidence>
<feature type="domain" description="Solute-binding protein family 3/N-terminal" evidence="3">
    <location>
        <begin position="41"/>
        <end position="268"/>
    </location>
</feature>
<dbReference type="RefSeq" id="WP_184263808.1">
    <property type="nucleotide sequence ID" value="NZ_JACIIX010000008.1"/>
</dbReference>
<dbReference type="PANTHER" id="PTHR35936">
    <property type="entry name" value="MEMBRANE-BOUND LYTIC MUREIN TRANSGLYCOSYLASE F"/>
    <property type="match status" value="1"/>
</dbReference>
<feature type="chain" id="PRO_5031385687" evidence="2">
    <location>
        <begin position="33"/>
        <end position="269"/>
    </location>
</feature>
<protein>
    <submittedName>
        <fullName evidence="4">Polar amino acid transport system substrate-binding protein</fullName>
    </submittedName>
</protein>
<keyword evidence="5" id="KW-1185">Reference proteome</keyword>
<evidence type="ECO:0000256" key="1">
    <source>
        <dbReference type="ARBA" id="ARBA00022729"/>
    </source>
</evidence>
<dbReference type="Proteomes" id="UP000544872">
    <property type="component" value="Unassembled WGS sequence"/>
</dbReference>
<gene>
    <name evidence="4" type="ORF">FHS48_002431</name>
</gene>
<comment type="caution">
    <text evidence="4">The sequence shown here is derived from an EMBL/GenBank/DDBJ whole genome shotgun (WGS) entry which is preliminary data.</text>
</comment>
<dbReference type="EMBL" id="JACIIX010000008">
    <property type="protein sequence ID" value="MBB6211001.1"/>
    <property type="molecule type" value="Genomic_DNA"/>
</dbReference>